<reference evidence="2" key="1">
    <citation type="journal article" date="2018" name="Nat. Microbiol.">
        <title>Leveraging single-cell genomics to expand the fungal tree of life.</title>
        <authorList>
            <person name="Ahrendt S.R."/>
            <person name="Quandt C.A."/>
            <person name="Ciobanu D."/>
            <person name="Clum A."/>
            <person name="Salamov A."/>
            <person name="Andreopoulos B."/>
            <person name="Cheng J.F."/>
            <person name="Woyke T."/>
            <person name="Pelin A."/>
            <person name="Henrissat B."/>
            <person name="Reynolds N.K."/>
            <person name="Benny G.L."/>
            <person name="Smith M.E."/>
            <person name="James T.Y."/>
            <person name="Grigoriev I.V."/>
        </authorList>
    </citation>
    <scope>NUCLEOTIDE SEQUENCE [LARGE SCALE GENOMIC DNA]</scope>
    <source>
        <strain evidence="2">CSF55</strain>
    </source>
</reference>
<name>A0A4P9YHF2_ROZAC</name>
<proteinExistence type="predicted"/>
<protein>
    <submittedName>
        <fullName evidence="1">Uncharacterized protein</fullName>
    </submittedName>
</protein>
<organism evidence="1 2">
    <name type="scientific">Rozella allomycis (strain CSF55)</name>
    <dbReference type="NCBI Taxonomy" id="988480"/>
    <lineage>
        <taxon>Eukaryota</taxon>
        <taxon>Fungi</taxon>
        <taxon>Fungi incertae sedis</taxon>
        <taxon>Cryptomycota</taxon>
        <taxon>Cryptomycota incertae sedis</taxon>
        <taxon>Rozella</taxon>
    </lineage>
</organism>
<gene>
    <name evidence="1" type="ORF">ROZALSC1DRAFT_29575</name>
</gene>
<dbReference type="EMBL" id="ML005372">
    <property type="protein sequence ID" value="RKP18775.1"/>
    <property type="molecule type" value="Genomic_DNA"/>
</dbReference>
<evidence type="ECO:0000313" key="1">
    <source>
        <dbReference type="EMBL" id="RKP18775.1"/>
    </source>
</evidence>
<dbReference type="AlphaFoldDB" id="A0A4P9YHF2"/>
<evidence type="ECO:0000313" key="2">
    <source>
        <dbReference type="Proteomes" id="UP000281549"/>
    </source>
</evidence>
<sequence>MYLNDTNNATTLQYYVPLTSNDQDVSIADFRLKISEIIDRINIINNTILSGIDVEVASVNSSFQTFASAATNLVNNTNTLLLKKRDMLNYANLYINETKNEIITRIIPNIVSDISLFAGNASVAMDAVSECKSISTSLTAFENSICIILQ</sequence>
<accession>A0A4P9YHF2</accession>
<dbReference type="Proteomes" id="UP000281549">
    <property type="component" value="Unassembled WGS sequence"/>
</dbReference>